<dbReference type="Proteomes" id="UP001165367">
    <property type="component" value="Unassembled WGS sequence"/>
</dbReference>
<protein>
    <submittedName>
        <fullName evidence="3">ThuA domain-containing protein</fullName>
    </submittedName>
</protein>
<gene>
    <name evidence="3" type="ORF">LZZ85_06945</name>
</gene>
<comment type="caution">
    <text evidence="3">The sequence shown here is derived from an EMBL/GenBank/DDBJ whole genome shotgun (WGS) entry which is preliminary data.</text>
</comment>
<evidence type="ECO:0000313" key="3">
    <source>
        <dbReference type="EMBL" id="MCG2614010.1"/>
    </source>
</evidence>
<evidence type="ECO:0000259" key="2">
    <source>
        <dbReference type="Pfam" id="PF06283"/>
    </source>
</evidence>
<evidence type="ECO:0000313" key="4">
    <source>
        <dbReference type="Proteomes" id="UP001165367"/>
    </source>
</evidence>
<feature type="domain" description="ThuA-like" evidence="2">
    <location>
        <begin position="29"/>
        <end position="251"/>
    </location>
</feature>
<dbReference type="InterPro" id="IPR029010">
    <property type="entry name" value="ThuA-like"/>
</dbReference>
<dbReference type="Gene3D" id="3.40.50.880">
    <property type="match status" value="1"/>
</dbReference>
<feature type="chain" id="PRO_5045763713" evidence="1">
    <location>
        <begin position="22"/>
        <end position="259"/>
    </location>
</feature>
<evidence type="ECO:0000256" key="1">
    <source>
        <dbReference type="SAM" id="SignalP"/>
    </source>
</evidence>
<sequence>MKLFYHTLLLLALGTGMRAHGQMAASRFNVLVLAENGGHHVRFSAAAGKWLDQLATDSSFSVTYINNTDSITGAFLSRFRLFIQLDYPPYNWTPEAAAGFTDYIETGKGGWIGLHHATLLGEFDGFKLWDWFWKFMGRVRFKSYIPDFADGTVRVEDSTHPVMKGLPKAFRIEKEEWYTYDRSPRAHARVLANVDESSYHPDSDRKMGDHPVIWSNEKMKARNIYIFMGHSPDLFQNPIYVRLFRNAIFWAAGSSAKNQ</sequence>
<dbReference type="EMBL" id="JAKLTR010000003">
    <property type="protein sequence ID" value="MCG2614010.1"/>
    <property type="molecule type" value="Genomic_DNA"/>
</dbReference>
<dbReference type="RefSeq" id="WP_237870026.1">
    <property type="nucleotide sequence ID" value="NZ_JAKLTR010000003.1"/>
</dbReference>
<dbReference type="PANTHER" id="PTHR40469:SF2">
    <property type="entry name" value="GALACTOSE-BINDING DOMAIN-LIKE SUPERFAMILY PROTEIN"/>
    <property type="match status" value="1"/>
</dbReference>
<feature type="signal peptide" evidence="1">
    <location>
        <begin position="1"/>
        <end position="21"/>
    </location>
</feature>
<keyword evidence="4" id="KW-1185">Reference proteome</keyword>
<organism evidence="3 4">
    <name type="scientific">Terrimonas ginsenosidimutans</name>
    <dbReference type="NCBI Taxonomy" id="2908004"/>
    <lineage>
        <taxon>Bacteria</taxon>
        <taxon>Pseudomonadati</taxon>
        <taxon>Bacteroidota</taxon>
        <taxon>Chitinophagia</taxon>
        <taxon>Chitinophagales</taxon>
        <taxon>Chitinophagaceae</taxon>
        <taxon>Terrimonas</taxon>
    </lineage>
</organism>
<reference evidence="3" key="1">
    <citation type="submission" date="2022-01" db="EMBL/GenBank/DDBJ databases">
        <authorList>
            <person name="Jo J.-H."/>
            <person name="Im W.-T."/>
        </authorList>
    </citation>
    <scope>NUCLEOTIDE SEQUENCE</scope>
    <source>
        <strain evidence="3">NA20</strain>
    </source>
</reference>
<dbReference type="Pfam" id="PF06283">
    <property type="entry name" value="ThuA"/>
    <property type="match status" value="1"/>
</dbReference>
<keyword evidence="1" id="KW-0732">Signal</keyword>
<dbReference type="PANTHER" id="PTHR40469">
    <property type="entry name" value="SECRETED GLYCOSYL HYDROLASE"/>
    <property type="match status" value="1"/>
</dbReference>
<accession>A0ABS9KP07</accession>
<proteinExistence type="predicted"/>
<dbReference type="SUPFAM" id="SSF52317">
    <property type="entry name" value="Class I glutamine amidotransferase-like"/>
    <property type="match status" value="1"/>
</dbReference>
<dbReference type="InterPro" id="IPR029062">
    <property type="entry name" value="Class_I_gatase-like"/>
</dbReference>
<name>A0ABS9KP07_9BACT</name>